<feature type="compositionally biased region" description="Basic and acidic residues" evidence="5">
    <location>
        <begin position="470"/>
        <end position="483"/>
    </location>
</feature>
<dbReference type="GO" id="GO:0019156">
    <property type="term" value="F:isoamylase activity"/>
    <property type="evidence" value="ECO:0007669"/>
    <property type="project" value="UniProtKB-ARBA"/>
</dbReference>
<accession>A0AAU7CTG8</accession>
<dbReference type="SMART" id="SM00642">
    <property type="entry name" value="Aamy"/>
    <property type="match status" value="1"/>
</dbReference>
<dbReference type="InterPro" id="IPR017853">
    <property type="entry name" value="GH"/>
</dbReference>
<protein>
    <submittedName>
        <fullName evidence="7">Glycogen debranching protein GlgX</fullName>
        <ecNumber evidence="7">3.2.1.196</ecNumber>
    </submittedName>
</protein>
<dbReference type="Gene3D" id="3.20.20.80">
    <property type="entry name" value="Glycosidases"/>
    <property type="match status" value="1"/>
</dbReference>
<dbReference type="GO" id="GO:0005980">
    <property type="term" value="P:glycogen catabolic process"/>
    <property type="evidence" value="ECO:0007669"/>
    <property type="project" value="InterPro"/>
</dbReference>
<dbReference type="AlphaFoldDB" id="A0AAU7CTG8"/>
<dbReference type="Gene3D" id="2.60.40.1180">
    <property type="entry name" value="Golgi alpha-mannosidase II"/>
    <property type="match status" value="1"/>
</dbReference>
<comment type="similarity">
    <text evidence="1">Belongs to the glycosyl hydrolase 13 family.</text>
</comment>
<keyword evidence="2 7" id="KW-0378">Hydrolase</keyword>
<dbReference type="RefSeq" id="WP_406701266.1">
    <property type="nucleotide sequence ID" value="NZ_CP155447.1"/>
</dbReference>
<proteinExistence type="inferred from homology"/>
<dbReference type="Pfam" id="PF02922">
    <property type="entry name" value="CBM_48"/>
    <property type="match status" value="1"/>
</dbReference>
<dbReference type="InterPro" id="IPR044505">
    <property type="entry name" value="GlgX_Isoamylase_N_E_set"/>
</dbReference>
<name>A0AAU7CTG8_9BACT</name>
<keyword evidence="4 7" id="KW-0326">Glycosidase</keyword>
<feature type="region of interest" description="Disordered" evidence="5">
    <location>
        <begin position="470"/>
        <end position="497"/>
    </location>
</feature>
<organism evidence="7">
    <name type="scientific">Singulisphaera sp. Ch08</name>
    <dbReference type="NCBI Taxonomy" id="3120278"/>
    <lineage>
        <taxon>Bacteria</taxon>
        <taxon>Pseudomonadati</taxon>
        <taxon>Planctomycetota</taxon>
        <taxon>Planctomycetia</taxon>
        <taxon>Isosphaerales</taxon>
        <taxon>Isosphaeraceae</taxon>
        <taxon>Singulisphaera</taxon>
    </lineage>
</organism>
<dbReference type="Gene3D" id="2.60.40.10">
    <property type="entry name" value="Immunoglobulins"/>
    <property type="match status" value="1"/>
</dbReference>
<dbReference type="SUPFAM" id="SSF81296">
    <property type="entry name" value="E set domains"/>
    <property type="match status" value="1"/>
</dbReference>
<feature type="domain" description="Glycosyl hydrolase family 13 catalytic" evidence="6">
    <location>
        <begin position="166"/>
        <end position="572"/>
    </location>
</feature>
<sequence length="705" mass="78699">MQIRRGPPLESSATSSRSSPLGATVVEGGVNFSLFSRTAAAVELVFFDRESDSTPSRVIRLDPATNRTYHYWHVFVPGVSPGQLYGYRVDGPSDPARGLRFDPAKLLLDPYARGVVIPTTYDCEAAKREGDNAATAMKGVVVDPSKYDWEGDLPLSRPSSRTIIYEMHVRGFTRHPSSGVGEQARGTYAGLVEKIPYLRELGITAVELLPVFAFDAQACPPGLVNYWGYQPVSFFAPHPAYSSRRDALGPVDEFRDLVKALHRAGIEVILDVVFNHTAEGDRTGPTLSFRGIDNPTYYILEEEGARYADYTGCGNTLNGNHPIVRRMIVDSLRYWVEEMHVDGFRFDLASILARDSAGQPLPNPPVLWDIESEPALAGTKLIAEAWDAAGLYQVGSFVGDAWKEWNGRFRDDVRDFFRGEPGAVRRLADRMVGSPEIYGGEGREAEQSVNFVTCHDGFTLNDLVSYNQKHNQENGEDNRDGANDNRSWNCGVEGPTDDPAVEALRNRQVKNFLAVTMMSLGVPMILMGDEVRRTQHGNNNAYCLDDETTWFDWTLLAKHPDVHRFVSLLAARRLLRDVENERRRVSLNTLLQEAKKAWHGVKQYAPDWGDGSHSVALGAELRSEGIHFHLILNAYWEPLEFELPNLGDGQPWRRWIDTALEPPHDIAPWQAAPTVPGDTYRVESRSVVMLFTAARPDANPSTRDL</sequence>
<evidence type="ECO:0000256" key="3">
    <source>
        <dbReference type="ARBA" id="ARBA00022946"/>
    </source>
</evidence>
<dbReference type="InterPro" id="IPR014756">
    <property type="entry name" value="Ig_E-set"/>
</dbReference>
<dbReference type="Pfam" id="PF21156">
    <property type="entry name" value="ISOA1-3_C"/>
    <property type="match status" value="1"/>
</dbReference>
<evidence type="ECO:0000259" key="6">
    <source>
        <dbReference type="SMART" id="SM00642"/>
    </source>
</evidence>
<evidence type="ECO:0000313" key="7">
    <source>
        <dbReference type="EMBL" id="XBH08411.1"/>
    </source>
</evidence>
<evidence type="ECO:0000256" key="1">
    <source>
        <dbReference type="ARBA" id="ARBA00008061"/>
    </source>
</evidence>
<evidence type="ECO:0000256" key="2">
    <source>
        <dbReference type="ARBA" id="ARBA00022801"/>
    </source>
</evidence>
<dbReference type="Pfam" id="PF00128">
    <property type="entry name" value="Alpha-amylase"/>
    <property type="match status" value="1"/>
</dbReference>
<dbReference type="InterPro" id="IPR048650">
    <property type="entry name" value="ISOA1-3-like_C"/>
</dbReference>
<dbReference type="InterPro" id="IPR004193">
    <property type="entry name" value="Glyco_hydro_13_N"/>
</dbReference>
<reference evidence="7" key="1">
    <citation type="submission" date="2024-05" db="EMBL/GenBank/DDBJ databases">
        <title>Planctomycetes of the genus Singulisphaera possess chitinolytic capabilities.</title>
        <authorList>
            <person name="Ivanova A."/>
        </authorList>
    </citation>
    <scope>NUCLEOTIDE SEQUENCE</scope>
    <source>
        <strain evidence="7">Ch08T</strain>
    </source>
</reference>
<dbReference type="CDD" id="cd02856">
    <property type="entry name" value="E_set_GDE_Isoamylase_N"/>
    <property type="match status" value="1"/>
</dbReference>
<feature type="compositionally biased region" description="Polar residues" evidence="5">
    <location>
        <begin position="11"/>
        <end position="20"/>
    </location>
</feature>
<dbReference type="EC" id="3.2.1.196" evidence="7"/>
<evidence type="ECO:0000256" key="5">
    <source>
        <dbReference type="SAM" id="MobiDB-lite"/>
    </source>
</evidence>
<dbReference type="PANTHER" id="PTHR43002">
    <property type="entry name" value="GLYCOGEN DEBRANCHING ENZYME"/>
    <property type="match status" value="1"/>
</dbReference>
<dbReference type="InterPro" id="IPR006047">
    <property type="entry name" value="GH13_cat_dom"/>
</dbReference>
<dbReference type="InterPro" id="IPR013783">
    <property type="entry name" value="Ig-like_fold"/>
</dbReference>
<dbReference type="SUPFAM" id="SSF51011">
    <property type="entry name" value="Glycosyl hydrolase domain"/>
    <property type="match status" value="1"/>
</dbReference>
<dbReference type="InterPro" id="IPR013780">
    <property type="entry name" value="Glyco_hydro_b"/>
</dbReference>
<keyword evidence="3" id="KW-0809">Transit peptide</keyword>
<dbReference type="InterPro" id="IPR011837">
    <property type="entry name" value="Glycogen_debranch_GlgX"/>
</dbReference>
<dbReference type="CDD" id="cd11326">
    <property type="entry name" value="AmyAc_Glg_debranch"/>
    <property type="match status" value="1"/>
</dbReference>
<evidence type="ECO:0000256" key="4">
    <source>
        <dbReference type="ARBA" id="ARBA00023295"/>
    </source>
</evidence>
<dbReference type="SUPFAM" id="SSF51445">
    <property type="entry name" value="(Trans)glycosidases"/>
    <property type="match status" value="1"/>
</dbReference>
<dbReference type="GO" id="GO:0120549">
    <property type="term" value="F:limit dextrin alpha-1,6-maltotetraose-hydrolase activity"/>
    <property type="evidence" value="ECO:0007669"/>
    <property type="project" value="UniProtKB-EC"/>
</dbReference>
<feature type="region of interest" description="Disordered" evidence="5">
    <location>
        <begin position="1"/>
        <end position="20"/>
    </location>
</feature>
<gene>
    <name evidence="7" type="primary">glgX</name>
    <name evidence="7" type="ORF">V5E97_34710</name>
</gene>
<dbReference type="NCBIfam" id="TIGR02100">
    <property type="entry name" value="glgX_debranch"/>
    <property type="match status" value="1"/>
</dbReference>
<dbReference type="GO" id="GO:0004135">
    <property type="term" value="F:amylo-alpha-1,6-glucosidase activity"/>
    <property type="evidence" value="ECO:0007669"/>
    <property type="project" value="InterPro"/>
</dbReference>
<dbReference type="EMBL" id="CP155447">
    <property type="protein sequence ID" value="XBH08411.1"/>
    <property type="molecule type" value="Genomic_DNA"/>
</dbReference>